<accession>A0ABD2ZHT8</accession>
<reference evidence="2 3" key="1">
    <citation type="submission" date="2024-11" db="EMBL/GenBank/DDBJ databases">
        <title>A near-complete genome assembly of Cinchona calisaya.</title>
        <authorList>
            <person name="Lian D.C."/>
            <person name="Zhao X.W."/>
            <person name="Wei L."/>
        </authorList>
    </citation>
    <scope>NUCLEOTIDE SEQUENCE [LARGE SCALE GENOMIC DNA]</scope>
    <source>
        <tissue evidence="2">Nenye</tissue>
    </source>
</reference>
<protein>
    <submittedName>
        <fullName evidence="2">Uncharacterized protein</fullName>
    </submittedName>
</protein>
<organism evidence="2 3">
    <name type="scientific">Cinchona calisaya</name>
    <dbReference type="NCBI Taxonomy" id="153742"/>
    <lineage>
        <taxon>Eukaryota</taxon>
        <taxon>Viridiplantae</taxon>
        <taxon>Streptophyta</taxon>
        <taxon>Embryophyta</taxon>
        <taxon>Tracheophyta</taxon>
        <taxon>Spermatophyta</taxon>
        <taxon>Magnoliopsida</taxon>
        <taxon>eudicotyledons</taxon>
        <taxon>Gunneridae</taxon>
        <taxon>Pentapetalae</taxon>
        <taxon>asterids</taxon>
        <taxon>lamiids</taxon>
        <taxon>Gentianales</taxon>
        <taxon>Rubiaceae</taxon>
        <taxon>Cinchonoideae</taxon>
        <taxon>Cinchoneae</taxon>
        <taxon>Cinchona</taxon>
    </lineage>
</organism>
<comment type="caution">
    <text evidence="2">The sequence shown here is derived from an EMBL/GenBank/DDBJ whole genome shotgun (WGS) entry which is preliminary data.</text>
</comment>
<name>A0ABD2ZHT8_9GENT</name>
<feature type="transmembrane region" description="Helical" evidence="1">
    <location>
        <begin position="100"/>
        <end position="118"/>
    </location>
</feature>
<evidence type="ECO:0000256" key="1">
    <source>
        <dbReference type="SAM" id="Phobius"/>
    </source>
</evidence>
<dbReference type="AlphaFoldDB" id="A0ABD2ZHT8"/>
<keyword evidence="1" id="KW-0472">Membrane</keyword>
<dbReference type="Proteomes" id="UP001630127">
    <property type="component" value="Unassembled WGS sequence"/>
</dbReference>
<dbReference type="EMBL" id="JBJUIK010000009">
    <property type="protein sequence ID" value="KAL3519020.1"/>
    <property type="molecule type" value="Genomic_DNA"/>
</dbReference>
<sequence>MNDGHGDKDNLKEKAPISDSSILMEQISDDQAKPFLQHTPQPDFDYRDDTSVALVNNLRSHNFVLPLSKPRVIGLTDYPFGTSCRLLQMDRRDCGGGMEILMWWRILMGILITLPFWIPEQLRILTLVYNRGTCQNCHITVTHGKGLEVMKKFGNVLTV</sequence>
<evidence type="ECO:0000313" key="2">
    <source>
        <dbReference type="EMBL" id="KAL3519020.1"/>
    </source>
</evidence>
<keyword evidence="1" id="KW-1133">Transmembrane helix</keyword>
<evidence type="ECO:0000313" key="3">
    <source>
        <dbReference type="Proteomes" id="UP001630127"/>
    </source>
</evidence>
<gene>
    <name evidence="2" type="ORF">ACH5RR_021609</name>
</gene>
<keyword evidence="3" id="KW-1185">Reference proteome</keyword>
<proteinExistence type="predicted"/>
<keyword evidence="1" id="KW-0812">Transmembrane</keyword>